<keyword evidence="6 8" id="KW-1133">Transmembrane helix</keyword>
<dbReference type="PANTHER" id="PTHR42718:SF9">
    <property type="entry name" value="MAJOR FACILITATOR SUPERFAMILY MULTIDRUG TRANSPORTER MFSC"/>
    <property type="match status" value="1"/>
</dbReference>
<dbReference type="InterPro" id="IPR036259">
    <property type="entry name" value="MFS_trans_sf"/>
</dbReference>
<dbReference type="Pfam" id="PF07690">
    <property type="entry name" value="MFS_1"/>
    <property type="match status" value="1"/>
</dbReference>
<dbReference type="EMBL" id="QJJK01000005">
    <property type="protein sequence ID" value="PXW59052.1"/>
    <property type="molecule type" value="Genomic_DNA"/>
</dbReference>
<dbReference type="InterPro" id="IPR011701">
    <property type="entry name" value="MFS"/>
</dbReference>
<keyword evidence="4" id="KW-1003">Cell membrane</keyword>
<feature type="transmembrane region" description="Helical" evidence="8">
    <location>
        <begin position="113"/>
        <end position="135"/>
    </location>
</feature>
<keyword evidence="3" id="KW-0813">Transport</keyword>
<evidence type="ECO:0000256" key="8">
    <source>
        <dbReference type="SAM" id="Phobius"/>
    </source>
</evidence>
<dbReference type="Proteomes" id="UP000248021">
    <property type="component" value="Unassembled WGS sequence"/>
</dbReference>
<evidence type="ECO:0000256" key="1">
    <source>
        <dbReference type="ARBA" id="ARBA00004651"/>
    </source>
</evidence>
<feature type="transmembrane region" description="Helical" evidence="8">
    <location>
        <begin position="283"/>
        <end position="302"/>
    </location>
</feature>
<dbReference type="CDD" id="cd17503">
    <property type="entry name" value="MFS_LmrB_MDR_like"/>
    <property type="match status" value="1"/>
</dbReference>
<evidence type="ECO:0000259" key="9">
    <source>
        <dbReference type="PROSITE" id="PS50850"/>
    </source>
</evidence>
<proteinExistence type="inferred from homology"/>
<sequence length="525" mass="55968">MTDTSIPGGPMPERASLRTWIAVFGGILGALMAVLDIQITNSSLPDIEGGIGTGSENGTWISTSYLIGEIIMIPLTAYLSQVFSFRRVLITNASLFLVFSVGCAFATNLTEMIIMRALQGFTGGVMIPMAFTLVLTRLPPAQRPTGIALFAMTATFGPAIGPTIGGYLTDNFGWPYVFFVNLLPGAVMLPLLFATLDRAPMRLSLLREGDWFGIGTMAVGLAAFQTLLDEGNQNGWFGSPYIVKLAIVAAVFLGAFVVIELVVQRPVVPLRFLGRRNFGLGTLVNVLVGFALFGSVYVLPTYLGEVQGYDAEQIGLTLAWVGLPQLLIIPFVPWLVKIIDARWLVTIGLIIFAISCLMNTHMSLDYSGPQFQMSNLVRAVGQAIVLSPLTGIAMIGISREESAAASGLFNMLRSLGGAVGTAVLATFITRREQFHSNIVGQSVTAYSSAAQAEIAQLQQHLQASGVIDPALAHESALVALGRIIKQQSLIMAYSDTFGLLAGMLLIAATVTLLTRKGTPGSVAAR</sequence>
<feature type="transmembrane region" description="Helical" evidence="8">
    <location>
        <begin position="408"/>
        <end position="428"/>
    </location>
</feature>
<feature type="transmembrane region" description="Helical" evidence="8">
    <location>
        <begin position="59"/>
        <end position="79"/>
    </location>
</feature>
<evidence type="ECO:0000256" key="5">
    <source>
        <dbReference type="ARBA" id="ARBA00022692"/>
    </source>
</evidence>
<dbReference type="Gene3D" id="1.20.1250.20">
    <property type="entry name" value="MFS general substrate transporter like domains"/>
    <property type="match status" value="1"/>
</dbReference>
<evidence type="ECO:0000256" key="6">
    <source>
        <dbReference type="ARBA" id="ARBA00022989"/>
    </source>
</evidence>
<name>A0A2V3U7A6_9HYPH</name>
<feature type="transmembrane region" description="Helical" evidence="8">
    <location>
        <begin position="88"/>
        <end position="107"/>
    </location>
</feature>
<dbReference type="InterPro" id="IPR004638">
    <property type="entry name" value="EmrB-like"/>
</dbReference>
<feature type="transmembrane region" description="Helical" evidence="8">
    <location>
        <begin position="343"/>
        <end position="364"/>
    </location>
</feature>
<evidence type="ECO:0000313" key="10">
    <source>
        <dbReference type="EMBL" id="PXW59052.1"/>
    </source>
</evidence>
<feature type="transmembrane region" description="Helical" evidence="8">
    <location>
        <begin position="174"/>
        <end position="196"/>
    </location>
</feature>
<feature type="transmembrane region" description="Helical" evidence="8">
    <location>
        <begin position="20"/>
        <end position="39"/>
    </location>
</feature>
<dbReference type="GO" id="GO:0022857">
    <property type="term" value="F:transmembrane transporter activity"/>
    <property type="evidence" value="ECO:0007669"/>
    <property type="project" value="InterPro"/>
</dbReference>
<dbReference type="PROSITE" id="PS50850">
    <property type="entry name" value="MFS"/>
    <property type="match status" value="1"/>
</dbReference>
<dbReference type="InterPro" id="IPR020846">
    <property type="entry name" value="MFS_dom"/>
</dbReference>
<evidence type="ECO:0000256" key="2">
    <source>
        <dbReference type="ARBA" id="ARBA00008537"/>
    </source>
</evidence>
<dbReference type="PANTHER" id="PTHR42718">
    <property type="entry name" value="MAJOR FACILITATOR SUPERFAMILY MULTIDRUG TRANSPORTER MFSC"/>
    <property type="match status" value="1"/>
</dbReference>
<dbReference type="GO" id="GO:0005886">
    <property type="term" value="C:plasma membrane"/>
    <property type="evidence" value="ECO:0007669"/>
    <property type="project" value="UniProtKB-SubCell"/>
</dbReference>
<evidence type="ECO:0000313" key="11">
    <source>
        <dbReference type="Proteomes" id="UP000248021"/>
    </source>
</evidence>
<comment type="caution">
    <text evidence="10">The sequence shown here is derived from an EMBL/GenBank/DDBJ whole genome shotgun (WGS) entry which is preliminary data.</text>
</comment>
<dbReference type="AlphaFoldDB" id="A0A2V3U7A6"/>
<evidence type="ECO:0000256" key="4">
    <source>
        <dbReference type="ARBA" id="ARBA00022475"/>
    </source>
</evidence>
<keyword evidence="11" id="KW-1185">Reference proteome</keyword>
<keyword evidence="5 8" id="KW-0812">Transmembrane</keyword>
<feature type="transmembrane region" description="Helical" evidence="8">
    <location>
        <begin position="376"/>
        <end position="396"/>
    </location>
</feature>
<feature type="transmembrane region" description="Helical" evidence="8">
    <location>
        <begin position="147"/>
        <end position="168"/>
    </location>
</feature>
<comment type="similarity">
    <text evidence="2">Belongs to the major facilitator superfamily. EmrB family.</text>
</comment>
<organism evidence="10 11">
    <name type="scientific">Chelatococcus asaccharovorans</name>
    <dbReference type="NCBI Taxonomy" id="28210"/>
    <lineage>
        <taxon>Bacteria</taxon>
        <taxon>Pseudomonadati</taxon>
        <taxon>Pseudomonadota</taxon>
        <taxon>Alphaproteobacteria</taxon>
        <taxon>Hyphomicrobiales</taxon>
        <taxon>Chelatococcaceae</taxon>
        <taxon>Chelatococcus</taxon>
    </lineage>
</organism>
<accession>A0A2V3U7A6</accession>
<dbReference type="SUPFAM" id="SSF103473">
    <property type="entry name" value="MFS general substrate transporter"/>
    <property type="match status" value="1"/>
</dbReference>
<feature type="domain" description="Major facilitator superfamily (MFS) profile" evidence="9">
    <location>
        <begin position="22"/>
        <end position="519"/>
    </location>
</feature>
<dbReference type="NCBIfam" id="TIGR00711">
    <property type="entry name" value="efflux_EmrB"/>
    <property type="match status" value="1"/>
</dbReference>
<feature type="transmembrane region" description="Helical" evidence="8">
    <location>
        <begin position="314"/>
        <end position="336"/>
    </location>
</feature>
<protein>
    <submittedName>
        <fullName evidence="10">DHA2 family multidrug resistance protein</fullName>
    </submittedName>
</protein>
<gene>
    <name evidence="10" type="ORF">C7450_105404</name>
</gene>
<evidence type="ECO:0000256" key="7">
    <source>
        <dbReference type="ARBA" id="ARBA00023136"/>
    </source>
</evidence>
<reference evidence="10 11" key="1">
    <citation type="submission" date="2018-05" db="EMBL/GenBank/DDBJ databases">
        <title>Genomic Encyclopedia of Type Strains, Phase IV (KMG-IV): sequencing the most valuable type-strain genomes for metagenomic binning, comparative biology and taxonomic classification.</title>
        <authorList>
            <person name="Goeker M."/>
        </authorList>
    </citation>
    <scope>NUCLEOTIDE SEQUENCE [LARGE SCALE GENOMIC DNA]</scope>
    <source>
        <strain evidence="10 11">DSM 6462</strain>
    </source>
</reference>
<feature type="transmembrane region" description="Helical" evidence="8">
    <location>
        <begin position="240"/>
        <end position="263"/>
    </location>
</feature>
<evidence type="ECO:0000256" key="3">
    <source>
        <dbReference type="ARBA" id="ARBA00022448"/>
    </source>
</evidence>
<dbReference type="Gene3D" id="1.20.1720.10">
    <property type="entry name" value="Multidrug resistance protein D"/>
    <property type="match status" value="1"/>
</dbReference>
<keyword evidence="7 8" id="KW-0472">Membrane</keyword>
<feature type="transmembrane region" description="Helical" evidence="8">
    <location>
        <begin position="208"/>
        <end position="228"/>
    </location>
</feature>
<comment type="subcellular location">
    <subcellularLocation>
        <location evidence="1">Cell membrane</location>
        <topology evidence="1">Multi-pass membrane protein</topology>
    </subcellularLocation>
</comment>
<feature type="transmembrane region" description="Helical" evidence="8">
    <location>
        <begin position="497"/>
        <end position="515"/>
    </location>
</feature>